<keyword evidence="3" id="KW-1185">Reference proteome</keyword>
<keyword evidence="1" id="KW-0472">Membrane</keyword>
<evidence type="ECO:0000313" key="2">
    <source>
        <dbReference type="EMBL" id="MBR7747945.1"/>
    </source>
</evidence>
<dbReference type="RefSeq" id="WP_212685309.1">
    <property type="nucleotide sequence ID" value="NZ_JAGSPM010000010.1"/>
</dbReference>
<evidence type="ECO:0000256" key="1">
    <source>
        <dbReference type="SAM" id="Phobius"/>
    </source>
</evidence>
<evidence type="ECO:0000313" key="3">
    <source>
        <dbReference type="Proteomes" id="UP000680158"/>
    </source>
</evidence>
<dbReference type="AlphaFoldDB" id="A0A941DI09"/>
<proteinExistence type="predicted"/>
<dbReference type="EMBL" id="JAGSPM010000010">
    <property type="protein sequence ID" value="MBR7747945.1"/>
    <property type="molecule type" value="Genomic_DNA"/>
</dbReference>
<comment type="caution">
    <text evidence="2">The sequence shown here is derived from an EMBL/GenBank/DDBJ whole genome shotgun (WGS) entry which is preliminary data.</text>
</comment>
<protein>
    <submittedName>
        <fullName evidence="2">Uncharacterized protein</fullName>
    </submittedName>
</protein>
<feature type="transmembrane region" description="Helical" evidence="1">
    <location>
        <begin position="6"/>
        <end position="23"/>
    </location>
</feature>
<keyword evidence="1" id="KW-0812">Transmembrane</keyword>
<sequence>MSEKSVFINILVALTAFTGGWFAHQELRPFLSPLNEAMPQKIATPGQLAQTSRVIFTADKSGNYRDQKIRVEQVTMLQELPESVLMEVKYHYDGAAPANEVKMFVGMESKYLYLGNDTIHPGDGVLRLAIGMIESDMKQDQIQNFKTERMHISFEHYPPGSYQGVLATTKIPYSKEWKLP</sequence>
<dbReference type="Proteomes" id="UP000680158">
    <property type="component" value="Unassembled WGS sequence"/>
</dbReference>
<gene>
    <name evidence="2" type="ORF">KDM92_15265</name>
</gene>
<reference evidence="2 3" key="1">
    <citation type="submission" date="2021-04" db="EMBL/GenBank/DDBJ databases">
        <title>novel species isolated from subtropical streams in China.</title>
        <authorList>
            <person name="Lu H."/>
        </authorList>
    </citation>
    <scope>NUCLEOTIDE SEQUENCE [LARGE SCALE GENOMIC DNA]</scope>
    <source>
        <strain evidence="2 3">BYS107W</strain>
    </source>
</reference>
<organism evidence="2 3">
    <name type="scientific">Undibacterium baiyunense</name>
    <dbReference type="NCBI Taxonomy" id="2828731"/>
    <lineage>
        <taxon>Bacteria</taxon>
        <taxon>Pseudomonadati</taxon>
        <taxon>Pseudomonadota</taxon>
        <taxon>Betaproteobacteria</taxon>
        <taxon>Burkholderiales</taxon>
        <taxon>Oxalobacteraceae</taxon>
        <taxon>Undibacterium</taxon>
    </lineage>
</organism>
<name>A0A941DI09_9BURK</name>
<keyword evidence="1" id="KW-1133">Transmembrane helix</keyword>
<accession>A0A941DI09</accession>